<dbReference type="InterPro" id="IPR036291">
    <property type="entry name" value="NAD(P)-bd_dom_sf"/>
</dbReference>
<dbReference type="AlphaFoldDB" id="A0A1D2MJL1"/>
<evidence type="ECO:0000259" key="3">
    <source>
        <dbReference type="Pfam" id="PF07993"/>
    </source>
</evidence>
<dbReference type="SUPFAM" id="SSF51735">
    <property type="entry name" value="NAD(P)-binding Rossmann-fold domains"/>
    <property type="match status" value="1"/>
</dbReference>
<proteinExistence type="predicted"/>
<keyword evidence="1" id="KW-0596">Phosphopantetheine</keyword>
<dbReference type="Proteomes" id="UP000094527">
    <property type="component" value="Unassembled WGS sequence"/>
</dbReference>
<keyword evidence="5" id="KW-1185">Reference proteome</keyword>
<feature type="domain" description="Thioester reductase (TE)" evidence="3">
    <location>
        <begin position="90"/>
        <end position="326"/>
    </location>
</feature>
<dbReference type="InterPro" id="IPR013120">
    <property type="entry name" value="FAR_NAD-bd"/>
</dbReference>
<dbReference type="PANTHER" id="PTHR44845:SF1">
    <property type="entry name" value="L-2-AMINOADIPATE REDUCTASE"/>
    <property type="match status" value="1"/>
</dbReference>
<keyword evidence="2" id="KW-0597">Phosphoprotein</keyword>
<gene>
    <name evidence="4" type="ORF">Ocin01_13473</name>
</gene>
<protein>
    <submittedName>
        <fullName evidence="4">L-aminoadipate-semialdehyde dehydrogenase large subunit</fullName>
    </submittedName>
</protein>
<comment type="caution">
    <text evidence="4">The sequence shown here is derived from an EMBL/GenBank/DDBJ whole genome shotgun (WGS) entry which is preliminary data.</text>
</comment>
<organism evidence="4 5">
    <name type="scientific">Orchesella cincta</name>
    <name type="common">Springtail</name>
    <name type="synonym">Podura cincta</name>
    <dbReference type="NCBI Taxonomy" id="48709"/>
    <lineage>
        <taxon>Eukaryota</taxon>
        <taxon>Metazoa</taxon>
        <taxon>Ecdysozoa</taxon>
        <taxon>Arthropoda</taxon>
        <taxon>Hexapoda</taxon>
        <taxon>Collembola</taxon>
        <taxon>Entomobryomorpha</taxon>
        <taxon>Entomobryoidea</taxon>
        <taxon>Orchesellidae</taxon>
        <taxon>Orchesellinae</taxon>
        <taxon>Orchesella</taxon>
    </lineage>
</organism>
<sequence>MISLFRAFPNGVSVCSQILTRRSVHHNAGVKFQGSVVTRRREKFETNNHWTSENVNELIREDSELPGHIRAKSNQFIKEIGDTKTVLLLGSTGTMGPYFLETLCNMEQISNVVCLMRGNNDVVYRNLKSWQHVKTENLHKVTCVNGNVAFPHLGMSDRLWDSLTNSVDAVINCAARIHHTEIYTNNDSNRDARAVNVGGIKNILEFACENRLKHVFHAGTFLAASKVREGVIAEGWPEDVGDFDFATSLAYPITKFVSEMLFKEAAKRGIPCKVFRFPIVTGNSKTGKFCLNNNHVMLRYISILTNGAIPSSPMPMPMLPIDQCAEISMKIFFHDKGGQSDLYNITHPNVDIDQEFVQVAKRFGKRVSLVDDEEFAKSLERDLERGTNFGAFKNYYVKDQFWKKYRCHLPLFKFWRPGNDGYFVSKKLETLMPDIYDPEERTMDYVYKDLKFAKNNGWF</sequence>
<dbReference type="OrthoDB" id="329835at2759"/>
<evidence type="ECO:0000313" key="4">
    <source>
        <dbReference type="EMBL" id="ODM93217.1"/>
    </source>
</evidence>
<reference evidence="4 5" key="1">
    <citation type="journal article" date="2016" name="Genome Biol. Evol.">
        <title>Gene Family Evolution Reflects Adaptation to Soil Environmental Stressors in the Genome of the Collembolan Orchesella cincta.</title>
        <authorList>
            <person name="Faddeeva-Vakhrusheva A."/>
            <person name="Derks M.F."/>
            <person name="Anvar S.Y."/>
            <person name="Agamennone V."/>
            <person name="Suring W."/>
            <person name="Smit S."/>
            <person name="van Straalen N.M."/>
            <person name="Roelofs D."/>
        </authorList>
    </citation>
    <scope>NUCLEOTIDE SEQUENCE [LARGE SCALE GENOMIC DNA]</scope>
    <source>
        <tissue evidence="4">Mixed pool</tissue>
    </source>
</reference>
<dbReference type="PANTHER" id="PTHR44845">
    <property type="entry name" value="CARRIER DOMAIN-CONTAINING PROTEIN"/>
    <property type="match status" value="1"/>
</dbReference>
<dbReference type="Pfam" id="PF07993">
    <property type="entry name" value="NAD_binding_4"/>
    <property type="match status" value="1"/>
</dbReference>
<dbReference type="Gene3D" id="3.40.50.720">
    <property type="entry name" value="NAD(P)-binding Rossmann-like Domain"/>
    <property type="match status" value="1"/>
</dbReference>
<evidence type="ECO:0000256" key="1">
    <source>
        <dbReference type="ARBA" id="ARBA00022450"/>
    </source>
</evidence>
<dbReference type="EMBL" id="LJIJ01001044">
    <property type="protein sequence ID" value="ODM93217.1"/>
    <property type="molecule type" value="Genomic_DNA"/>
</dbReference>
<dbReference type="STRING" id="48709.A0A1D2MJL1"/>
<evidence type="ECO:0000256" key="2">
    <source>
        <dbReference type="ARBA" id="ARBA00022553"/>
    </source>
</evidence>
<name>A0A1D2MJL1_ORCCI</name>
<accession>A0A1D2MJL1</accession>
<evidence type="ECO:0000313" key="5">
    <source>
        <dbReference type="Proteomes" id="UP000094527"/>
    </source>
</evidence>